<protein>
    <recommendedName>
        <fullName evidence="4">Plasmid stabilization system</fullName>
    </recommendedName>
</protein>
<proteinExistence type="predicted"/>
<gene>
    <name evidence="2" type="ORF">MTBBW1_1470021</name>
</gene>
<accession>A0A1W1H8K1</accession>
<dbReference type="InterPro" id="IPR007712">
    <property type="entry name" value="RelE/ParE_toxin"/>
</dbReference>
<evidence type="ECO:0000256" key="1">
    <source>
        <dbReference type="ARBA" id="ARBA00022649"/>
    </source>
</evidence>
<evidence type="ECO:0000313" key="3">
    <source>
        <dbReference type="Proteomes" id="UP000191931"/>
    </source>
</evidence>
<reference evidence="2 3" key="1">
    <citation type="submission" date="2017-03" db="EMBL/GenBank/DDBJ databases">
        <authorList>
            <person name="Afonso C.L."/>
            <person name="Miller P.J."/>
            <person name="Scott M.A."/>
            <person name="Spackman E."/>
            <person name="Goraichik I."/>
            <person name="Dimitrov K.M."/>
            <person name="Suarez D.L."/>
            <person name="Swayne D.E."/>
        </authorList>
    </citation>
    <scope>NUCLEOTIDE SEQUENCE [LARGE SCALE GENOMIC DNA]</scope>
    <source>
        <strain evidence="2">PRJEB14757</strain>
    </source>
</reference>
<keyword evidence="1" id="KW-1277">Toxin-antitoxin system</keyword>
<dbReference type="Pfam" id="PF05016">
    <property type="entry name" value="ParE_toxin"/>
    <property type="match status" value="1"/>
</dbReference>
<dbReference type="EMBL" id="FWEV01000054">
    <property type="protein sequence ID" value="SLM28708.1"/>
    <property type="molecule type" value="Genomic_DNA"/>
</dbReference>
<organism evidence="2 3">
    <name type="scientific">Desulfamplus magnetovallimortis</name>
    <dbReference type="NCBI Taxonomy" id="1246637"/>
    <lineage>
        <taxon>Bacteria</taxon>
        <taxon>Pseudomonadati</taxon>
        <taxon>Thermodesulfobacteriota</taxon>
        <taxon>Desulfobacteria</taxon>
        <taxon>Desulfobacterales</taxon>
        <taxon>Desulfobacteraceae</taxon>
        <taxon>Desulfamplus</taxon>
    </lineage>
</organism>
<evidence type="ECO:0008006" key="4">
    <source>
        <dbReference type="Google" id="ProtNLM"/>
    </source>
</evidence>
<dbReference type="InterPro" id="IPR035093">
    <property type="entry name" value="RelE/ParE_toxin_dom_sf"/>
</dbReference>
<dbReference type="Gene3D" id="3.30.2310.20">
    <property type="entry name" value="RelE-like"/>
    <property type="match status" value="1"/>
</dbReference>
<evidence type="ECO:0000313" key="2">
    <source>
        <dbReference type="EMBL" id="SLM28708.1"/>
    </source>
</evidence>
<dbReference type="OrthoDB" id="199685at2"/>
<dbReference type="Proteomes" id="UP000191931">
    <property type="component" value="Unassembled WGS sequence"/>
</dbReference>
<sequence>MTFKDVYILKDAVNDLEDGKIFYDQQELGVGDYFWDSVLADMESLMIHAGIHKKSNALHQMLAKRFPYVIYYEIKNDIVYVVAVLPMRRNPVWIIKKLEERS</sequence>
<dbReference type="AlphaFoldDB" id="A0A1W1H8K1"/>
<name>A0A1W1H8K1_9BACT</name>
<dbReference type="STRING" id="1246637.MTBBW1_1470021"/>
<keyword evidence="3" id="KW-1185">Reference proteome</keyword>
<dbReference type="RefSeq" id="WP_080805139.1">
    <property type="nucleotide sequence ID" value="NZ_LT828549.1"/>
</dbReference>